<sequence>MGRFALWLAKNADAAIALLLAVVVAAISLGDPGSKVVASATLLVLGLLAAGILRDRARRGPVEEEVRDALGRIAVLPERLDQIARFELLVDRTRQKLDESSAVQILTGSEVAPVLAEARGGTDRWIYKGGTGTYIRAVTLPECVAAARRERRALLFRLEIIDPSDEEVCDVYARFRRSVGETVDGIEPWTLERTRKESYATILAACWHRERFRLLDIDIGLASTMTTFRWDLSSSCVVITREDPNGPALKIDRGKFYYDWCSTELLASLDQARRVPIEQARSAPLSDEPTVEEVRRLFQSLGLPLPRGFTDRDVADITLRALRAVDPYRDPAVG</sequence>
<protein>
    <submittedName>
        <fullName evidence="2">Uncharacterized protein</fullName>
    </submittedName>
</protein>
<accession>A0ABP6QIJ5</accession>
<feature type="transmembrane region" description="Helical" evidence="1">
    <location>
        <begin position="12"/>
        <end position="30"/>
    </location>
</feature>
<feature type="transmembrane region" description="Helical" evidence="1">
    <location>
        <begin position="36"/>
        <end position="53"/>
    </location>
</feature>
<gene>
    <name evidence="2" type="ORF">GCM10010468_66010</name>
</gene>
<dbReference type="Proteomes" id="UP001501237">
    <property type="component" value="Unassembled WGS sequence"/>
</dbReference>
<keyword evidence="1" id="KW-1133">Transmembrane helix</keyword>
<organism evidence="2 3">
    <name type="scientific">Actinocorallia longicatena</name>
    <dbReference type="NCBI Taxonomy" id="111803"/>
    <lineage>
        <taxon>Bacteria</taxon>
        <taxon>Bacillati</taxon>
        <taxon>Actinomycetota</taxon>
        <taxon>Actinomycetes</taxon>
        <taxon>Streptosporangiales</taxon>
        <taxon>Thermomonosporaceae</taxon>
        <taxon>Actinocorallia</taxon>
    </lineage>
</organism>
<evidence type="ECO:0000313" key="3">
    <source>
        <dbReference type="Proteomes" id="UP001501237"/>
    </source>
</evidence>
<comment type="caution">
    <text evidence="2">The sequence shown here is derived from an EMBL/GenBank/DDBJ whole genome shotgun (WGS) entry which is preliminary data.</text>
</comment>
<evidence type="ECO:0000313" key="2">
    <source>
        <dbReference type="EMBL" id="GAA3233458.1"/>
    </source>
</evidence>
<proteinExistence type="predicted"/>
<keyword evidence="1" id="KW-0812">Transmembrane</keyword>
<keyword evidence="1" id="KW-0472">Membrane</keyword>
<reference evidence="3" key="1">
    <citation type="journal article" date="2019" name="Int. J. Syst. Evol. Microbiol.">
        <title>The Global Catalogue of Microorganisms (GCM) 10K type strain sequencing project: providing services to taxonomists for standard genome sequencing and annotation.</title>
        <authorList>
            <consortium name="The Broad Institute Genomics Platform"/>
            <consortium name="The Broad Institute Genome Sequencing Center for Infectious Disease"/>
            <person name="Wu L."/>
            <person name="Ma J."/>
        </authorList>
    </citation>
    <scope>NUCLEOTIDE SEQUENCE [LARGE SCALE GENOMIC DNA]</scope>
    <source>
        <strain evidence="3">JCM 9377</strain>
    </source>
</reference>
<name>A0ABP6QIJ5_9ACTN</name>
<dbReference type="RefSeq" id="WP_344836162.1">
    <property type="nucleotide sequence ID" value="NZ_BAAAUV010000025.1"/>
</dbReference>
<keyword evidence="3" id="KW-1185">Reference proteome</keyword>
<evidence type="ECO:0000256" key="1">
    <source>
        <dbReference type="SAM" id="Phobius"/>
    </source>
</evidence>
<dbReference type="EMBL" id="BAAAUV010000025">
    <property type="protein sequence ID" value="GAA3233458.1"/>
    <property type="molecule type" value="Genomic_DNA"/>
</dbReference>